<dbReference type="RefSeq" id="WP_380114978.1">
    <property type="nucleotide sequence ID" value="NZ_JBHSIU010000013.1"/>
</dbReference>
<evidence type="ECO:0000313" key="2">
    <source>
        <dbReference type="EMBL" id="MFC4998734.1"/>
    </source>
</evidence>
<comment type="caution">
    <text evidence="2">The sequence shown here is derived from an EMBL/GenBank/DDBJ whole genome shotgun (WGS) entry which is preliminary data.</text>
</comment>
<keyword evidence="3" id="KW-1185">Reference proteome</keyword>
<feature type="compositionally biased region" description="Low complexity" evidence="1">
    <location>
        <begin position="181"/>
        <end position="199"/>
    </location>
</feature>
<feature type="region of interest" description="Disordered" evidence="1">
    <location>
        <begin position="173"/>
        <end position="243"/>
    </location>
</feature>
<dbReference type="EMBL" id="JBHSIU010000013">
    <property type="protein sequence ID" value="MFC4998734.1"/>
    <property type="molecule type" value="Genomic_DNA"/>
</dbReference>
<name>A0ABV9VSS3_9ACTN</name>
<protein>
    <recommendedName>
        <fullName evidence="4">DNA-binding protein</fullName>
    </recommendedName>
</protein>
<dbReference type="Proteomes" id="UP001595912">
    <property type="component" value="Unassembled WGS sequence"/>
</dbReference>
<feature type="compositionally biased region" description="Pro residues" evidence="1">
    <location>
        <begin position="85"/>
        <end position="99"/>
    </location>
</feature>
<evidence type="ECO:0000256" key="1">
    <source>
        <dbReference type="SAM" id="MobiDB-lite"/>
    </source>
</evidence>
<reference evidence="3" key="1">
    <citation type="journal article" date="2019" name="Int. J. Syst. Evol. Microbiol.">
        <title>The Global Catalogue of Microorganisms (GCM) 10K type strain sequencing project: providing services to taxonomists for standard genome sequencing and annotation.</title>
        <authorList>
            <consortium name="The Broad Institute Genomics Platform"/>
            <consortium name="The Broad Institute Genome Sequencing Center for Infectious Disease"/>
            <person name="Wu L."/>
            <person name="Ma J."/>
        </authorList>
    </citation>
    <scope>NUCLEOTIDE SEQUENCE [LARGE SCALE GENOMIC DNA]</scope>
    <source>
        <strain evidence="3">CGMCC 4.7152</strain>
    </source>
</reference>
<accession>A0ABV9VSS3</accession>
<sequence>MNTFDWDFDDHPSRGTDVRRRLMLDHRSYDVTAFDDGSGIVGLRLVGWDSGYVFTELVVELPVGDATDVGQLLASALAGFRGGGSPPPGSPLGSPPLGPPHSGGWLPYDRSARDPRPTAPKFGQPWEPADLELLVRRFREGATIKTLTVELGRTDGAIRQRLQILGEVRPAPVAEEELSTAGEPEGGPAVEPEGAPVEALRGSSEEASAVAQGGLLPQGPPARAPGGSAVAQGGSPEGSPVRAAAWAALEEVPERTD</sequence>
<proteinExistence type="predicted"/>
<evidence type="ECO:0008006" key="4">
    <source>
        <dbReference type="Google" id="ProtNLM"/>
    </source>
</evidence>
<feature type="region of interest" description="Disordered" evidence="1">
    <location>
        <begin position="83"/>
        <end position="125"/>
    </location>
</feature>
<gene>
    <name evidence="2" type="ORF">ACFPIJ_12905</name>
</gene>
<organism evidence="2 3">
    <name type="scientific">Dactylosporangium cerinum</name>
    <dbReference type="NCBI Taxonomy" id="1434730"/>
    <lineage>
        <taxon>Bacteria</taxon>
        <taxon>Bacillati</taxon>
        <taxon>Actinomycetota</taxon>
        <taxon>Actinomycetes</taxon>
        <taxon>Micromonosporales</taxon>
        <taxon>Micromonosporaceae</taxon>
        <taxon>Dactylosporangium</taxon>
    </lineage>
</organism>
<evidence type="ECO:0000313" key="3">
    <source>
        <dbReference type="Proteomes" id="UP001595912"/>
    </source>
</evidence>